<feature type="non-terminal residue" evidence="1">
    <location>
        <position position="53"/>
    </location>
</feature>
<dbReference type="AlphaFoldDB" id="A0A0F9LNQ8"/>
<reference evidence="1" key="1">
    <citation type="journal article" date="2015" name="Nature">
        <title>Complex archaea that bridge the gap between prokaryotes and eukaryotes.</title>
        <authorList>
            <person name="Spang A."/>
            <person name="Saw J.H."/>
            <person name="Jorgensen S.L."/>
            <person name="Zaremba-Niedzwiedzka K."/>
            <person name="Martijn J."/>
            <person name="Lind A.E."/>
            <person name="van Eijk R."/>
            <person name="Schleper C."/>
            <person name="Guy L."/>
            <person name="Ettema T.J."/>
        </authorList>
    </citation>
    <scope>NUCLEOTIDE SEQUENCE</scope>
</reference>
<evidence type="ECO:0000313" key="1">
    <source>
        <dbReference type="EMBL" id="KKM46865.1"/>
    </source>
</evidence>
<proteinExistence type="predicted"/>
<gene>
    <name evidence="1" type="ORF">LCGC14_1559180</name>
</gene>
<name>A0A0F9LNQ8_9ZZZZ</name>
<organism evidence="1">
    <name type="scientific">marine sediment metagenome</name>
    <dbReference type="NCBI Taxonomy" id="412755"/>
    <lineage>
        <taxon>unclassified sequences</taxon>
        <taxon>metagenomes</taxon>
        <taxon>ecological metagenomes</taxon>
    </lineage>
</organism>
<protein>
    <submittedName>
        <fullName evidence="1">Uncharacterized protein</fullName>
    </submittedName>
</protein>
<dbReference type="EMBL" id="LAZR01012024">
    <property type="protein sequence ID" value="KKM46865.1"/>
    <property type="molecule type" value="Genomic_DNA"/>
</dbReference>
<sequence>MSELTKAQLLANNEALEKEIEKLKALPEVDSDEPRCIKHGRANCSQEICKGAK</sequence>
<accession>A0A0F9LNQ8</accession>
<comment type="caution">
    <text evidence="1">The sequence shown here is derived from an EMBL/GenBank/DDBJ whole genome shotgun (WGS) entry which is preliminary data.</text>
</comment>